<dbReference type="Proteomes" id="UP000184089">
    <property type="component" value="Unassembled WGS sequence"/>
</dbReference>
<dbReference type="GO" id="GO:0016787">
    <property type="term" value="F:hydrolase activity"/>
    <property type="evidence" value="ECO:0007669"/>
    <property type="project" value="UniProtKB-KW"/>
</dbReference>
<dbReference type="Proteomes" id="UP000474718">
    <property type="component" value="Unassembled WGS sequence"/>
</dbReference>
<organism evidence="5 6">
    <name type="scientific">Bittarella massiliensis</name>
    <name type="common">ex Durand et al. 2017</name>
    <dbReference type="NCBI Taxonomy" id="1720313"/>
    <lineage>
        <taxon>Bacteria</taxon>
        <taxon>Bacillati</taxon>
        <taxon>Bacillota</taxon>
        <taxon>Clostridia</taxon>
        <taxon>Eubacteriales</taxon>
        <taxon>Oscillospiraceae</taxon>
        <taxon>Bittarella (ex Durand et al. 2017)</taxon>
    </lineage>
</organism>
<dbReference type="SUPFAM" id="SSF53187">
    <property type="entry name" value="Zn-dependent exopeptidases"/>
    <property type="match status" value="1"/>
</dbReference>
<comment type="caution">
    <text evidence="5">The sequence shown here is derived from an EMBL/GenBank/DDBJ whole genome shotgun (WGS) entry which is preliminary data.</text>
</comment>
<dbReference type="RefSeq" id="WP_021658438.1">
    <property type="nucleotide sequence ID" value="NZ_FQVY01000001.1"/>
</dbReference>
<evidence type="ECO:0000259" key="3">
    <source>
        <dbReference type="Pfam" id="PF07687"/>
    </source>
</evidence>
<dbReference type="GO" id="GO:0046872">
    <property type="term" value="F:metal ion binding"/>
    <property type="evidence" value="ECO:0007669"/>
    <property type="project" value="UniProtKB-KW"/>
</dbReference>
<sequence>MLEKLPQTFLDYVEENRQALIDLIADLCAIPAPSHNEGARADFCKRWFEAHGAQGVYIDEALNVVYPYGCKPEGEVMIFMAHTDTVFPDLEPFAPRYEGGKMYCPGVGDDTANLAVLMMLAAYVTRQGLQADCGVLFVANSCEEGLGNLKGSRQLAKDYAGRIRQVVSFDGYYLMLCNGAVGSQRYRVEIKTEGGHSYGNFGNRNAIACLASMIDTLYTVKAPTGGRTTYNVGTISGGTSVNTIAQNAEMLYEFRSDCREDLAFMQNFFEKTVECYRAMGIEVEVELLGERPCTGDVDPAAQRELEGRCLDAIEQFTGKRVEMLASSTDCNIPLSQGIPAACFGVCTGGGAHTRGEWIDLESLPTGMKIAGSLVLSYFHG</sequence>
<dbReference type="InterPro" id="IPR011650">
    <property type="entry name" value="Peptidase_M20_dimer"/>
</dbReference>
<dbReference type="Pfam" id="PF07687">
    <property type="entry name" value="M20_dimer"/>
    <property type="match status" value="1"/>
</dbReference>
<reference evidence="4 7" key="3">
    <citation type="journal article" date="2019" name="Nat. Med.">
        <title>A library of human gut bacterial isolates paired with longitudinal multiomics data enables mechanistic microbiome research.</title>
        <authorList>
            <person name="Poyet M."/>
            <person name="Groussin M."/>
            <person name="Gibbons S.M."/>
            <person name="Avila-Pacheco J."/>
            <person name="Jiang X."/>
            <person name="Kearney S.M."/>
            <person name="Perrotta A.R."/>
            <person name="Berdy B."/>
            <person name="Zhao S."/>
            <person name="Lieberman T.D."/>
            <person name="Swanson P.K."/>
            <person name="Smith M."/>
            <person name="Roesemann S."/>
            <person name="Alexander J.E."/>
            <person name="Rich S.A."/>
            <person name="Livny J."/>
            <person name="Vlamakis H."/>
            <person name="Clish C."/>
            <person name="Bullock K."/>
            <person name="Deik A."/>
            <person name="Scott J."/>
            <person name="Pierce K.A."/>
            <person name="Xavier R.J."/>
            <person name="Alm E.J."/>
        </authorList>
    </citation>
    <scope>NUCLEOTIDE SEQUENCE [LARGE SCALE GENOMIC DNA]</scope>
    <source>
        <strain evidence="4 7">BIOML-A2</strain>
    </source>
</reference>
<evidence type="ECO:0000313" key="5">
    <source>
        <dbReference type="EMBL" id="SHF84750.1"/>
    </source>
</evidence>
<reference evidence="5" key="1">
    <citation type="submission" date="2016-11" db="EMBL/GenBank/DDBJ databases">
        <authorList>
            <person name="Varghese N."/>
            <person name="Submissions S."/>
        </authorList>
    </citation>
    <scope>NUCLEOTIDE SEQUENCE</scope>
    <source>
        <strain evidence="5">DSM 4029</strain>
    </source>
</reference>
<evidence type="ECO:0000256" key="2">
    <source>
        <dbReference type="ARBA" id="ARBA00022801"/>
    </source>
</evidence>
<dbReference type="Gene3D" id="3.40.630.10">
    <property type="entry name" value="Zn peptidases"/>
    <property type="match status" value="2"/>
</dbReference>
<name>A0AAQ1MC64_9FIRM</name>
<dbReference type="InterPro" id="IPR050072">
    <property type="entry name" value="Peptidase_M20A"/>
</dbReference>
<dbReference type="EMBL" id="WWVX01000001">
    <property type="protein sequence ID" value="MZL68497.1"/>
    <property type="molecule type" value="Genomic_DNA"/>
</dbReference>
<dbReference type="Gene3D" id="3.30.70.360">
    <property type="match status" value="1"/>
</dbReference>
<evidence type="ECO:0000313" key="4">
    <source>
        <dbReference type="EMBL" id="MZL68497.1"/>
    </source>
</evidence>
<dbReference type="PANTHER" id="PTHR43808:SF17">
    <property type="entry name" value="PEPTIDASE M20"/>
    <property type="match status" value="1"/>
</dbReference>
<protein>
    <submittedName>
        <fullName evidence="5">Acetylornithine deacetylase/Succinyl-diaminopimelate desuccinylase</fullName>
    </submittedName>
    <submittedName>
        <fullName evidence="4">M20/M25/M40 family metallo-hydrolase</fullName>
    </submittedName>
</protein>
<feature type="domain" description="Peptidase M20 dimerisation" evidence="3">
    <location>
        <begin position="179"/>
        <end position="271"/>
    </location>
</feature>
<keyword evidence="7" id="KW-1185">Reference proteome</keyword>
<dbReference type="SUPFAM" id="SSF55031">
    <property type="entry name" value="Bacterial exopeptidase dimerisation domain"/>
    <property type="match status" value="1"/>
</dbReference>
<gene>
    <name evidence="4" type="ORF">GT747_01730</name>
    <name evidence="5" type="ORF">SAMN05444424_0904</name>
</gene>
<dbReference type="InterPro" id="IPR036264">
    <property type="entry name" value="Bact_exopeptidase_dim_dom"/>
</dbReference>
<accession>A0AAQ1MC64</accession>
<keyword evidence="1" id="KW-0479">Metal-binding</keyword>
<evidence type="ECO:0000313" key="7">
    <source>
        <dbReference type="Proteomes" id="UP000474718"/>
    </source>
</evidence>
<dbReference type="PANTHER" id="PTHR43808">
    <property type="entry name" value="ACETYLORNITHINE DEACETYLASE"/>
    <property type="match status" value="1"/>
</dbReference>
<dbReference type="InterPro" id="IPR002933">
    <property type="entry name" value="Peptidase_M20"/>
</dbReference>
<dbReference type="EMBL" id="FQVY01000001">
    <property type="protein sequence ID" value="SHF84750.1"/>
    <property type="molecule type" value="Genomic_DNA"/>
</dbReference>
<dbReference type="Pfam" id="PF01546">
    <property type="entry name" value="Peptidase_M20"/>
    <property type="match status" value="1"/>
</dbReference>
<proteinExistence type="predicted"/>
<reference evidence="6" key="2">
    <citation type="submission" date="2016-11" db="EMBL/GenBank/DDBJ databases">
        <authorList>
            <person name="Jaros S."/>
            <person name="Januszkiewicz K."/>
            <person name="Wedrychowicz H."/>
        </authorList>
    </citation>
    <scope>NUCLEOTIDE SEQUENCE [LARGE SCALE GENOMIC DNA]</scope>
    <source>
        <strain evidence="6">DSM 4029</strain>
    </source>
</reference>
<keyword evidence="2" id="KW-0378">Hydrolase</keyword>
<evidence type="ECO:0000313" key="6">
    <source>
        <dbReference type="Proteomes" id="UP000184089"/>
    </source>
</evidence>
<evidence type="ECO:0000256" key="1">
    <source>
        <dbReference type="ARBA" id="ARBA00022723"/>
    </source>
</evidence>
<dbReference type="AlphaFoldDB" id="A0AAQ1MC64"/>